<organism evidence="4">
    <name type="scientific">Cyprinus carpio</name>
    <name type="common">Common carp</name>
    <dbReference type="NCBI Taxonomy" id="7962"/>
    <lineage>
        <taxon>Eukaryota</taxon>
        <taxon>Metazoa</taxon>
        <taxon>Chordata</taxon>
        <taxon>Craniata</taxon>
        <taxon>Vertebrata</taxon>
        <taxon>Euteleostomi</taxon>
        <taxon>Actinopterygii</taxon>
        <taxon>Neopterygii</taxon>
        <taxon>Teleostei</taxon>
        <taxon>Ostariophysi</taxon>
        <taxon>Cypriniformes</taxon>
        <taxon>Cyprinidae</taxon>
        <taxon>Cyprininae</taxon>
        <taxon>Cyprinus</taxon>
    </lineage>
</organism>
<proteinExistence type="predicted"/>
<sequence>MLPSLHKEVQPSVSTSTLLTEDFKAETSGDELEGPNQGPPSDLNATDVSRNSLMLSWSAPEGAFDSFIVELNSTSNKSKDNVIEVSGEARQVHVDGLNPGTLYELTLYGMKEGEKSQPVNVHIKTGTWT</sequence>
<dbReference type="SMART" id="SM00060">
    <property type="entry name" value="FN3"/>
    <property type="match status" value="1"/>
</dbReference>
<dbReference type="GeneID" id="122142225"/>
<dbReference type="AlphaFoldDB" id="A0A9Q9XVG0"/>
<dbReference type="GO" id="GO:0030155">
    <property type="term" value="P:regulation of cell adhesion"/>
    <property type="evidence" value="ECO:0007669"/>
    <property type="project" value="TreeGrafter"/>
</dbReference>
<protein>
    <submittedName>
        <fullName evidence="4">Tenascin-like</fullName>
    </submittedName>
</protein>
<dbReference type="KEGG" id="ccar:122142225"/>
<dbReference type="CDD" id="cd00063">
    <property type="entry name" value="FN3"/>
    <property type="match status" value="1"/>
</dbReference>
<dbReference type="GO" id="GO:0005615">
    <property type="term" value="C:extracellular space"/>
    <property type="evidence" value="ECO:0007669"/>
    <property type="project" value="TreeGrafter"/>
</dbReference>
<dbReference type="OrthoDB" id="442731at2759"/>
<keyword evidence="1" id="KW-0677">Repeat</keyword>
<dbReference type="GO" id="GO:0031175">
    <property type="term" value="P:neuron projection development"/>
    <property type="evidence" value="ECO:0007669"/>
    <property type="project" value="TreeGrafter"/>
</dbReference>
<dbReference type="Pfam" id="PF00041">
    <property type="entry name" value="fn3"/>
    <property type="match status" value="1"/>
</dbReference>
<feature type="domain" description="Fibronectin type-III" evidence="3">
    <location>
        <begin position="39"/>
        <end position="129"/>
    </location>
</feature>
<gene>
    <name evidence="4" type="primary">LOC122142225</name>
</gene>
<dbReference type="Proteomes" id="UP001155660">
    <property type="component" value="Chromosome A5"/>
</dbReference>
<dbReference type="PANTHER" id="PTHR46708">
    <property type="entry name" value="TENASCIN"/>
    <property type="match status" value="1"/>
</dbReference>
<evidence type="ECO:0000259" key="3">
    <source>
        <dbReference type="PROSITE" id="PS50853"/>
    </source>
</evidence>
<evidence type="ECO:0000313" key="4">
    <source>
        <dbReference type="RefSeq" id="XP_042608051.1"/>
    </source>
</evidence>
<evidence type="ECO:0000256" key="2">
    <source>
        <dbReference type="SAM" id="MobiDB-lite"/>
    </source>
</evidence>
<evidence type="ECO:0000256" key="1">
    <source>
        <dbReference type="ARBA" id="ARBA00022737"/>
    </source>
</evidence>
<name>A0A9Q9XVG0_CYPCA</name>
<dbReference type="RefSeq" id="XP_042608051.1">
    <property type="nucleotide sequence ID" value="XM_042752117.1"/>
</dbReference>
<dbReference type="InterPro" id="IPR050991">
    <property type="entry name" value="ECM_Regulatory_Proteins"/>
</dbReference>
<accession>A0A9Q9XVG0</accession>
<dbReference type="InterPro" id="IPR003961">
    <property type="entry name" value="FN3_dom"/>
</dbReference>
<dbReference type="PROSITE" id="PS50853">
    <property type="entry name" value="FN3"/>
    <property type="match status" value="1"/>
</dbReference>
<reference evidence="4" key="1">
    <citation type="submission" date="2025-08" db="UniProtKB">
        <authorList>
            <consortium name="RefSeq"/>
        </authorList>
    </citation>
    <scope>IDENTIFICATION</scope>
    <source>
        <tissue evidence="4">Muscle</tissue>
    </source>
</reference>
<feature type="region of interest" description="Disordered" evidence="2">
    <location>
        <begin position="1"/>
        <end position="47"/>
    </location>
</feature>
<dbReference type="PANTHER" id="PTHR46708:SF1">
    <property type="entry name" value="TENASCIN"/>
    <property type="match status" value="1"/>
</dbReference>